<keyword evidence="8" id="KW-1185">Reference proteome</keyword>
<dbReference type="GO" id="GO:0000712">
    <property type="term" value="P:resolution of meiotic recombination intermediates"/>
    <property type="evidence" value="ECO:0007669"/>
    <property type="project" value="TreeGrafter"/>
</dbReference>
<protein>
    <recommendedName>
        <fullName evidence="2">Centromere protein S</fullName>
    </recommendedName>
</protein>
<comment type="similarity">
    <text evidence="1">Belongs to the TAF9 family. CENP-S/MHF1 subfamily.</text>
</comment>
<keyword evidence="3" id="KW-0227">DNA damage</keyword>
<organism evidence="7">
    <name type="scientific">Darwinula stevensoni</name>
    <dbReference type="NCBI Taxonomy" id="69355"/>
    <lineage>
        <taxon>Eukaryota</taxon>
        <taxon>Metazoa</taxon>
        <taxon>Ecdysozoa</taxon>
        <taxon>Arthropoda</taxon>
        <taxon>Crustacea</taxon>
        <taxon>Oligostraca</taxon>
        <taxon>Ostracoda</taxon>
        <taxon>Podocopa</taxon>
        <taxon>Podocopida</taxon>
        <taxon>Darwinulocopina</taxon>
        <taxon>Darwinuloidea</taxon>
        <taxon>Darwinulidae</taxon>
        <taxon>Darwinula</taxon>
    </lineage>
</organism>
<dbReference type="PANTHER" id="PTHR22980:SF0">
    <property type="entry name" value="CENTROMERE PROTEIN S"/>
    <property type="match status" value="1"/>
</dbReference>
<dbReference type="CDD" id="cd22919">
    <property type="entry name" value="HFD_CENP-S"/>
    <property type="match status" value="1"/>
</dbReference>
<keyword evidence="4" id="KW-0238">DNA-binding</keyword>
<name>A0A7R9A0S3_9CRUS</name>
<evidence type="ECO:0000256" key="1">
    <source>
        <dbReference type="ARBA" id="ARBA00006612"/>
    </source>
</evidence>
<dbReference type="GO" id="GO:0003682">
    <property type="term" value="F:chromatin binding"/>
    <property type="evidence" value="ECO:0007669"/>
    <property type="project" value="TreeGrafter"/>
</dbReference>
<dbReference type="GO" id="GO:0046982">
    <property type="term" value="F:protein heterodimerization activity"/>
    <property type="evidence" value="ECO:0007669"/>
    <property type="project" value="InterPro"/>
</dbReference>
<evidence type="ECO:0000256" key="6">
    <source>
        <dbReference type="SAM" id="MobiDB-lite"/>
    </source>
</evidence>
<dbReference type="Proteomes" id="UP000677054">
    <property type="component" value="Unassembled WGS sequence"/>
</dbReference>
<proteinExistence type="inferred from homology"/>
<dbReference type="InterPro" id="IPR029003">
    <property type="entry name" value="CENP-S/Mhf1"/>
</dbReference>
<dbReference type="SUPFAM" id="SSF47113">
    <property type="entry name" value="Histone-fold"/>
    <property type="match status" value="1"/>
</dbReference>
<gene>
    <name evidence="7" type="ORF">DSTB1V02_LOCUS3853</name>
</gene>
<dbReference type="OrthoDB" id="1872155at2759"/>
<dbReference type="EMBL" id="LR900047">
    <property type="protein sequence ID" value="CAD7243947.1"/>
    <property type="molecule type" value="Genomic_DNA"/>
</dbReference>
<dbReference type="AlphaFoldDB" id="A0A7R9A0S3"/>
<evidence type="ECO:0000256" key="3">
    <source>
        <dbReference type="ARBA" id="ARBA00022763"/>
    </source>
</evidence>
<evidence type="ECO:0000256" key="2">
    <source>
        <dbReference type="ARBA" id="ARBA00016400"/>
    </source>
</evidence>
<dbReference type="Pfam" id="PF15630">
    <property type="entry name" value="CENP-S"/>
    <property type="match status" value="1"/>
</dbReference>
<dbReference type="GO" id="GO:0003677">
    <property type="term" value="F:DNA binding"/>
    <property type="evidence" value="ECO:0007669"/>
    <property type="project" value="UniProtKB-KW"/>
</dbReference>
<sequence>MRRLKAAIHHSVGKICEEIAELENVQFSRTVIAALSELTCQQLQIIGRDLECFSRHAKRTSVNCDDIKLLARRNPVLLQHLQEVSEQLTGGANPRARKTKKKKATETEEKEQEVVDVE</sequence>
<evidence type="ECO:0000313" key="8">
    <source>
        <dbReference type="Proteomes" id="UP000677054"/>
    </source>
</evidence>
<accession>A0A7R9A0S3</accession>
<evidence type="ECO:0000313" key="7">
    <source>
        <dbReference type="EMBL" id="CAD7243947.1"/>
    </source>
</evidence>
<dbReference type="Gene3D" id="1.10.20.10">
    <property type="entry name" value="Histone, subunit A"/>
    <property type="match status" value="1"/>
</dbReference>
<dbReference type="GO" id="GO:0071821">
    <property type="term" value="C:FANCM-MHF complex"/>
    <property type="evidence" value="ECO:0007669"/>
    <property type="project" value="InterPro"/>
</dbReference>
<dbReference type="PANTHER" id="PTHR22980">
    <property type="entry name" value="CORTISTATIN"/>
    <property type="match status" value="1"/>
</dbReference>
<dbReference type="EMBL" id="CAJPEV010000530">
    <property type="protein sequence ID" value="CAG0886185.1"/>
    <property type="molecule type" value="Genomic_DNA"/>
</dbReference>
<feature type="compositionally biased region" description="Acidic residues" evidence="6">
    <location>
        <begin position="108"/>
        <end position="118"/>
    </location>
</feature>
<dbReference type="InterPro" id="IPR009072">
    <property type="entry name" value="Histone-fold"/>
</dbReference>
<evidence type="ECO:0000256" key="5">
    <source>
        <dbReference type="ARBA" id="ARBA00023204"/>
    </source>
</evidence>
<evidence type="ECO:0000256" key="4">
    <source>
        <dbReference type="ARBA" id="ARBA00023125"/>
    </source>
</evidence>
<dbReference type="GO" id="GO:0006281">
    <property type="term" value="P:DNA repair"/>
    <property type="evidence" value="ECO:0007669"/>
    <property type="project" value="UniProtKB-KW"/>
</dbReference>
<reference evidence="7" key="1">
    <citation type="submission" date="2020-11" db="EMBL/GenBank/DDBJ databases">
        <authorList>
            <person name="Tran Van P."/>
        </authorList>
    </citation>
    <scope>NUCLEOTIDE SEQUENCE</scope>
</reference>
<dbReference type="GO" id="GO:0031297">
    <property type="term" value="P:replication fork processing"/>
    <property type="evidence" value="ECO:0007669"/>
    <property type="project" value="TreeGrafter"/>
</dbReference>
<keyword evidence="5" id="KW-0234">DNA repair</keyword>
<feature type="region of interest" description="Disordered" evidence="6">
    <location>
        <begin position="87"/>
        <end position="118"/>
    </location>
</feature>